<dbReference type="EC" id="3.4.-.-" evidence="2"/>
<keyword evidence="4" id="KW-1185">Reference proteome</keyword>
<evidence type="ECO:0000313" key="4">
    <source>
        <dbReference type="Proteomes" id="UP001595783"/>
    </source>
</evidence>
<organism evidence="3">
    <name type="scientific">Helicobacter baculiformis</name>
    <dbReference type="NCBI Taxonomy" id="427351"/>
    <lineage>
        <taxon>Bacteria</taxon>
        <taxon>Pseudomonadati</taxon>
        <taxon>Campylobacterota</taxon>
        <taxon>Epsilonproteobacteria</taxon>
        <taxon>Campylobacterales</taxon>
        <taxon>Helicobacteraceae</taxon>
        <taxon>Helicobacter</taxon>
    </lineage>
</organism>
<dbReference type="PANTHER" id="PTHR21666">
    <property type="entry name" value="PEPTIDASE-RELATED"/>
    <property type="match status" value="1"/>
</dbReference>
<dbReference type="InterPro" id="IPR016047">
    <property type="entry name" value="M23ase_b-sheet_dom"/>
</dbReference>
<feature type="domain" description="M23ase beta-sheet core" evidence="1">
    <location>
        <begin position="333"/>
        <end position="426"/>
    </location>
</feature>
<evidence type="ECO:0000313" key="3">
    <source>
        <dbReference type="EMBL" id="SFZ71441.1"/>
    </source>
</evidence>
<protein>
    <submittedName>
        <fullName evidence="2">M23 family metallopeptidase</fullName>
        <ecNumber evidence="2">3.4.-.-</ecNumber>
    </submittedName>
    <submittedName>
        <fullName evidence="3">OMP1319</fullName>
    </submittedName>
</protein>
<dbReference type="AlphaFoldDB" id="A0A1M4NHB7"/>
<evidence type="ECO:0000259" key="1">
    <source>
        <dbReference type="Pfam" id="PF01551"/>
    </source>
</evidence>
<dbReference type="CDD" id="cd12797">
    <property type="entry name" value="M23_peptidase"/>
    <property type="match status" value="1"/>
</dbReference>
<accession>A0A1M4NHB7</accession>
<dbReference type="Gene3D" id="2.70.70.10">
    <property type="entry name" value="Glucose Permease (Domain IIA)"/>
    <property type="match status" value="1"/>
</dbReference>
<reference evidence="4" key="3">
    <citation type="journal article" date="2019" name="Int. J. Syst. Evol. Microbiol.">
        <title>The Global Catalogue of Microorganisms (GCM) 10K type strain sequencing project: providing services to taxonomists for standard genome sequencing and annotation.</title>
        <authorList>
            <consortium name="The Broad Institute Genomics Platform"/>
            <consortium name="The Broad Institute Genome Sequencing Center for Infectious Disease"/>
            <person name="Wu L."/>
            <person name="Ma J."/>
        </authorList>
    </citation>
    <scope>NUCLEOTIDE SEQUENCE [LARGE SCALE GENOMIC DNA]</scope>
    <source>
        <strain evidence="4">CCUG 53816</strain>
    </source>
</reference>
<dbReference type="EMBL" id="LT633213">
    <property type="protein sequence ID" value="SFZ71441.1"/>
    <property type="molecule type" value="Genomic_DNA"/>
</dbReference>
<dbReference type="Pfam" id="PF01551">
    <property type="entry name" value="Peptidase_M23"/>
    <property type="match status" value="1"/>
</dbReference>
<sequence>MLRWIIMALLIGCGYLSYNYWISKDNQGRISLAMKVIKASGKRTPMQDVIIENPTHWNLQHRMVVTLESPSKIRSYHVKVSTNDHLVVYEKKQIVLDEPSRLNFDLPKPSIQLGDQTLLHYEITMRDWSNANFFSGNTSTTKFDLTLDTTAPTIQTIAQSPSITYGGSALVVFKVDEESLDAVWIHNGSQDFKAFPFTKDKYYASILPWSLQQRAFSATIIARDKAYNTKTLPISFTQITKIPYIEHKIDMAKKYPREAEAIASLNTYPDFERANMRTNIQEIIKQDLANFPTYDAFRFKTFNPLGVGKPRILIAFGTKRRYFFKRNLLRESLHLGVDFFGKRSKIIASNEGRVVLAEEMQSYGKSVLISYGLGLHALYGGLSSLLVRKADSVEPTSVLGISGKSFMNKVDHVHFEVLVQGVSVRPHEWMDTLFIQRLNDVLHQAQRRIQEQR</sequence>
<dbReference type="EMBL" id="JBHRZO010000006">
    <property type="protein sequence ID" value="MFC3847226.1"/>
    <property type="molecule type" value="Genomic_DNA"/>
</dbReference>
<dbReference type="RefSeq" id="WP_104751711.1">
    <property type="nucleotide sequence ID" value="NZ_FZMF01000005.1"/>
</dbReference>
<dbReference type="OrthoDB" id="9765786at2"/>
<dbReference type="SUPFAM" id="SSF51261">
    <property type="entry name" value="Duplicated hybrid motif"/>
    <property type="match status" value="1"/>
</dbReference>
<dbReference type="InterPro" id="IPR050570">
    <property type="entry name" value="Cell_wall_metabolism_enzyme"/>
</dbReference>
<gene>
    <name evidence="3" type="primary">omp1319</name>
    <name evidence="2" type="ORF">ACFOPX_01580</name>
</gene>
<proteinExistence type="predicted"/>
<reference evidence="3" key="2">
    <citation type="submission" date="2016-10" db="EMBL/GenBank/DDBJ databases">
        <title>Proteomic and phylogenetic analysis of the outer membrane protein repertoire of gastric Helicobacter species.</title>
        <authorList>
            <person name="Joosten M."/>
        </authorList>
    </citation>
    <scope>NUCLEOTIDE SEQUENCE</scope>
    <source>
        <strain evidence="3">HbacM50</strain>
    </source>
</reference>
<evidence type="ECO:0000313" key="2">
    <source>
        <dbReference type="EMBL" id="MFC3847226.1"/>
    </source>
</evidence>
<dbReference type="Proteomes" id="UP001595783">
    <property type="component" value="Unassembled WGS sequence"/>
</dbReference>
<dbReference type="PANTHER" id="PTHR21666:SF270">
    <property type="entry name" value="MUREIN HYDROLASE ACTIVATOR ENVC"/>
    <property type="match status" value="1"/>
</dbReference>
<reference evidence="2" key="4">
    <citation type="submission" date="2024-09" db="EMBL/GenBank/DDBJ databases">
        <authorList>
            <person name="Sun Q."/>
            <person name="Mori K."/>
        </authorList>
    </citation>
    <scope>NUCLEOTIDE SEQUENCE</scope>
    <source>
        <strain evidence="2">CCUG 53816</strain>
    </source>
</reference>
<dbReference type="GO" id="GO:0004222">
    <property type="term" value="F:metalloendopeptidase activity"/>
    <property type="evidence" value="ECO:0007669"/>
    <property type="project" value="TreeGrafter"/>
</dbReference>
<reference evidence="2" key="1">
    <citation type="journal article" date="2014" name="Int. J. Syst. Evol. Microbiol.">
        <title>Complete genome of a new Firmicutes species belonging to the dominant human colonic microbiota ('Ruminococcus bicirculans') reveals two chromosomes and a selective capacity to utilize plant glucans.</title>
        <authorList>
            <consortium name="NISC Comparative Sequencing Program"/>
            <person name="Wegmann U."/>
            <person name="Louis P."/>
            <person name="Goesmann A."/>
            <person name="Henrissat B."/>
            <person name="Duncan S.H."/>
            <person name="Flint H.J."/>
        </authorList>
    </citation>
    <scope>NUCLEOTIDE SEQUENCE</scope>
    <source>
        <strain evidence="2">CCUG 53816</strain>
    </source>
</reference>
<keyword evidence="2" id="KW-0378">Hydrolase</keyword>
<dbReference type="InterPro" id="IPR011055">
    <property type="entry name" value="Dup_hybrid_motif"/>
</dbReference>
<name>A0A1M4NHB7_9HELI</name>